<dbReference type="GO" id="GO:0008202">
    <property type="term" value="P:steroid metabolic process"/>
    <property type="evidence" value="ECO:0007669"/>
    <property type="project" value="TreeGrafter"/>
</dbReference>
<keyword evidence="3" id="KW-1185">Reference proteome</keyword>
<dbReference type="GO" id="GO:0016491">
    <property type="term" value="F:oxidoreductase activity"/>
    <property type="evidence" value="ECO:0007669"/>
    <property type="project" value="UniProtKB-KW"/>
</dbReference>
<dbReference type="InterPro" id="IPR002347">
    <property type="entry name" value="SDR_fam"/>
</dbReference>
<evidence type="ECO:0000313" key="4">
    <source>
        <dbReference type="RefSeq" id="XP_018009587.1"/>
    </source>
</evidence>
<dbReference type="PRINTS" id="PR00080">
    <property type="entry name" value="SDRFAMILY"/>
</dbReference>
<comment type="similarity">
    <text evidence="2">Belongs to the short-chain dehydrogenases/reductases (SDR) family.</text>
</comment>
<dbReference type="Pfam" id="PF00106">
    <property type="entry name" value="adh_short"/>
    <property type="match status" value="1"/>
</dbReference>
<dbReference type="OrthoDB" id="2102561at2759"/>
<dbReference type="RefSeq" id="XP_018009587.1">
    <property type="nucleotide sequence ID" value="XM_018154098.2"/>
</dbReference>
<dbReference type="KEGG" id="hazt:108667113"/>
<dbReference type="PRINTS" id="PR00081">
    <property type="entry name" value="GDHRDH"/>
</dbReference>
<dbReference type="PROSITE" id="PS00061">
    <property type="entry name" value="ADH_SHORT"/>
    <property type="match status" value="1"/>
</dbReference>
<name>A0A8B7N6S2_HYAAZ</name>
<dbReference type="OMA" id="VTARMQH"/>
<dbReference type="InterPro" id="IPR036291">
    <property type="entry name" value="NAD(P)-bd_dom_sf"/>
</dbReference>
<proteinExistence type="inferred from homology"/>
<evidence type="ECO:0000313" key="3">
    <source>
        <dbReference type="Proteomes" id="UP000694843"/>
    </source>
</evidence>
<evidence type="ECO:0000256" key="1">
    <source>
        <dbReference type="ARBA" id="ARBA00023002"/>
    </source>
</evidence>
<dbReference type="InterPro" id="IPR020904">
    <property type="entry name" value="Sc_DH/Rdtase_CS"/>
</dbReference>
<evidence type="ECO:0000256" key="2">
    <source>
        <dbReference type="RuleBase" id="RU000363"/>
    </source>
</evidence>
<gene>
    <name evidence="4" type="primary">LOC108667113</name>
</gene>
<reference evidence="4" key="1">
    <citation type="submission" date="2025-08" db="UniProtKB">
        <authorList>
            <consortium name="RefSeq"/>
        </authorList>
    </citation>
    <scope>IDENTIFICATION</scope>
    <source>
        <tissue evidence="4">Whole organism</tissue>
    </source>
</reference>
<protein>
    <submittedName>
        <fullName evidence="4">D-beta-hydroxybutyrate dehydrogenase, mitochondrial</fullName>
    </submittedName>
</protein>
<dbReference type="SUPFAM" id="SSF51735">
    <property type="entry name" value="NAD(P)-binding Rossmann-fold domains"/>
    <property type="match status" value="1"/>
</dbReference>
<dbReference type="PANTHER" id="PTHR43313">
    <property type="entry name" value="SHORT-CHAIN DEHYDROGENASE/REDUCTASE FAMILY 9C"/>
    <property type="match status" value="1"/>
</dbReference>
<organism evidence="3 4">
    <name type="scientific">Hyalella azteca</name>
    <name type="common">Amphipod</name>
    <dbReference type="NCBI Taxonomy" id="294128"/>
    <lineage>
        <taxon>Eukaryota</taxon>
        <taxon>Metazoa</taxon>
        <taxon>Ecdysozoa</taxon>
        <taxon>Arthropoda</taxon>
        <taxon>Crustacea</taxon>
        <taxon>Multicrustacea</taxon>
        <taxon>Malacostraca</taxon>
        <taxon>Eumalacostraca</taxon>
        <taxon>Peracarida</taxon>
        <taxon>Amphipoda</taxon>
        <taxon>Senticaudata</taxon>
        <taxon>Talitrida</taxon>
        <taxon>Talitroidea</taxon>
        <taxon>Hyalellidae</taxon>
        <taxon>Hyalella</taxon>
    </lineage>
</organism>
<dbReference type="Proteomes" id="UP000694843">
    <property type="component" value="Unplaced"/>
</dbReference>
<dbReference type="PANTHER" id="PTHR43313:SF36">
    <property type="entry name" value="D-BETA-HYDROXYBUTYRATE DEHYDROGENASE, MITOCHONDRIAL"/>
    <property type="match status" value="1"/>
</dbReference>
<dbReference type="AlphaFoldDB" id="A0A8B7N6S2"/>
<dbReference type="Gene3D" id="3.40.50.720">
    <property type="entry name" value="NAD(P)-binding Rossmann-like Domain"/>
    <property type="match status" value="1"/>
</dbReference>
<dbReference type="GeneID" id="108667113"/>
<keyword evidence="1" id="KW-0560">Oxidoreductase</keyword>
<sequence length="243" mass="26940">MASPTVDAADLDIPGAGVRWWGAGVLRLLPPGEVLWGVVNNAGLATFGDLEWLSLDDYRRLYEVNVLGIVATSQTFLPLVRKARGRVVNISSLLARFAVPMRSPYVASKYAVEGLSDCMRYELRDWGVNVSIIEPGNYIAGTNIFTAAGVDATATRLWETMGEEVRALYGESLFWRRVAVMKKYADAGSTDLTPVLQAFASALLDRWPQPRYQPADLYFKTRCLVATHGPEWLYDALYISTPK</sequence>
<accession>A0A8B7N6S2</accession>